<dbReference type="PROSITE" id="PS50025">
    <property type="entry name" value="LAM_G_DOMAIN"/>
    <property type="match status" value="6"/>
</dbReference>
<dbReference type="Gene3D" id="2.60.120.200">
    <property type="match status" value="6"/>
</dbReference>
<feature type="domain" description="EGF-like" evidence="11">
    <location>
        <begin position="204"/>
        <end position="242"/>
    </location>
</feature>
<dbReference type="SUPFAM" id="SSF49899">
    <property type="entry name" value="Concanavalin A-like lectins/glucanases"/>
    <property type="match status" value="6"/>
</dbReference>
<gene>
    <name evidence="13" type="primary">LOC106464253</name>
</gene>
<dbReference type="InterPro" id="IPR001881">
    <property type="entry name" value="EGF-like_Ca-bd_dom"/>
</dbReference>
<evidence type="ECO:0000256" key="1">
    <source>
        <dbReference type="ARBA" id="ARBA00004479"/>
    </source>
</evidence>
<dbReference type="InterPro" id="IPR000742">
    <property type="entry name" value="EGF"/>
</dbReference>
<feature type="domain" description="Laminin G" evidence="10">
    <location>
        <begin position="860"/>
        <end position="1036"/>
    </location>
</feature>
<evidence type="ECO:0000313" key="12">
    <source>
        <dbReference type="Proteomes" id="UP000694941"/>
    </source>
</evidence>
<dbReference type="PANTHER" id="PTHR15036">
    <property type="entry name" value="PIKACHURIN-LIKE PROTEIN"/>
    <property type="match status" value="1"/>
</dbReference>
<keyword evidence="12" id="KW-1185">Reference proteome</keyword>
<feature type="transmembrane region" description="Helical" evidence="8">
    <location>
        <begin position="1472"/>
        <end position="1493"/>
    </location>
</feature>
<evidence type="ECO:0000313" key="13">
    <source>
        <dbReference type="RefSeq" id="XP_022247673.1"/>
    </source>
</evidence>
<feature type="chain" id="PRO_5047276933" evidence="9">
    <location>
        <begin position="24"/>
        <end position="1556"/>
    </location>
</feature>
<dbReference type="Pfam" id="PF01034">
    <property type="entry name" value="Syndecan"/>
    <property type="match status" value="1"/>
</dbReference>
<feature type="signal peptide" evidence="9">
    <location>
        <begin position="1"/>
        <end position="23"/>
    </location>
</feature>
<feature type="domain" description="Laminin G" evidence="10">
    <location>
        <begin position="1080"/>
        <end position="1255"/>
    </location>
</feature>
<dbReference type="CDD" id="cd00054">
    <property type="entry name" value="EGF_CA"/>
    <property type="match status" value="3"/>
</dbReference>
<comment type="subcellular location">
    <subcellularLocation>
        <location evidence="1">Membrane</location>
        <topology evidence="1">Single-pass type I membrane protein</topology>
    </subcellularLocation>
</comment>
<feature type="domain" description="Laminin G" evidence="10">
    <location>
        <begin position="249"/>
        <end position="442"/>
    </location>
</feature>
<feature type="domain" description="Laminin G" evidence="10">
    <location>
        <begin position="675"/>
        <end position="851"/>
    </location>
</feature>
<feature type="domain" description="Laminin G" evidence="10">
    <location>
        <begin position="23"/>
        <end position="208"/>
    </location>
</feature>
<feature type="domain" description="Laminin G" evidence="10">
    <location>
        <begin position="449"/>
        <end position="630"/>
    </location>
</feature>
<evidence type="ECO:0000256" key="6">
    <source>
        <dbReference type="PROSITE-ProRule" id="PRU00076"/>
    </source>
</evidence>
<evidence type="ECO:0000256" key="5">
    <source>
        <dbReference type="ARBA" id="ARBA00023157"/>
    </source>
</evidence>
<reference evidence="13" key="1">
    <citation type="submission" date="2025-08" db="UniProtKB">
        <authorList>
            <consortium name="RefSeq"/>
        </authorList>
    </citation>
    <scope>IDENTIFICATION</scope>
    <source>
        <tissue evidence="13">Muscle</tissue>
    </source>
</reference>
<dbReference type="GeneID" id="106464253"/>
<dbReference type="PROSITE" id="PS50026">
    <property type="entry name" value="EGF_3"/>
    <property type="match status" value="3"/>
</dbReference>
<dbReference type="Pfam" id="PF00008">
    <property type="entry name" value="EGF"/>
    <property type="match status" value="1"/>
</dbReference>
<dbReference type="PROSITE" id="PS00092">
    <property type="entry name" value="N6_MTASE"/>
    <property type="match status" value="1"/>
</dbReference>
<name>A0ABM1SVL7_LIMPO</name>
<feature type="domain" description="EGF-like" evidence="11">
    <location>
        <begin position="1039"/>
        <end position="1076"/>
    </location>
</feature>
<organism evidence="12 13">
    <name type="scientific">Limulus polyphemus</name>
    <name type="common">Atlantic horseshoe crab</name>
    <dbReference type="NCBI Taxonomy" id="6850"/>
    <lineage>
        <taxon>Eukaryota</taxon>
        <taxon>Metazoa</taxon>
        <taxon>Ecdysozoa</taxon>
        <taxon>Arthropoda</taxon>
        <taxon>Chelicerata</taxon>
        <taxon>Merostomata</taxon>
        <taxon>Xiphosura</taxon>
        <taxon>Limulidae</taxon>
        <taxon>Limulus</taxon>
    </lineage>
</organism>
<dbReference type="SMART" id="SM00179">
    <property type="entry name" value="EGF_CA"/>
    <property type="match status" value="3"/>
</dbReference>
<dbReference type="SMART" id="SM00181">
    <property type="entry name" value="EGF"/>
    <property type="match status" value="3"/>
</dbReference>
<keyword evidence="6" id="KW-0245">EGF-like domain</keyword>
<evidence type="ECO:0000256" key="3">
    <source>
        <dbReference type="ARBA" id="ARBA00022989"/>
    </source>
</evidence>
<dbReference type="Pfam" id="PF02210">
    <property type="entry name" value="Laminin_G_2"/>
    <property type="match status" value="6"/>
</dbReference>
<proteinExistence type="predicted"/>
<keyword evidence="3 8" id="KW-1133">Transmembrane helix</keyword>
<dbReference type="RefSeq" id="XP_022247673.1">
    <property type="nucleotide sequence ID" value="XM_022391965.1"/>
</dbReference>
<evidence type="ECO:0000256" key="7">
    <source>
        <dbReference type="SAM" id="MobiDB-lite"/>
    </source>
</evidence>
<keyword evidence="9" id="KW-0732">Signal</keyword>
<evidence type="ECO:0000256" key="8">
    <source>
        <dbReference type="SAM" id="Phobius"/>
    </source>
</evidence>
<feature type="region of interest" description="Disordered" evidence="7">
    <location>
        <begin position="1382"/>
        <end position="1402"/>
    </location>
</feature>
<dbReference type="InterPro" id="IPR013320">
    <property type="entry name" value="ConA-like_dom_sf"/>
</dbReference>
<dbReference type="InterPro" id="IPR050372">
    <property type="entry name" value="Neurexin-related_CASP"/>
</dbReference>
<evidence type="ECO:0000256" key="4">
    <source>
        <dbReference type="ARBA" id="ARBA00023136"/>
    </source>
</evidence>
<comment type="caution">
    <text evidence="6">Lacks conserved residue(s) required for the propagation of feature annotation.</text>
</comment>
<sequence length="1556" mass="171836">MIISPSRNSISLLILLWVSTCESFVLEGSPTSYTQFKKWYLSLNGSLSFEFQTNELEGLLLYTDDGRMHHFFELKLVEGTLRLRYNLGGGSTLITVGRALHDGEWHRVVITRNIEETSLRVDDEVESSLTPGREFDFGNVSVNSFVYIGGLPVWYKSKLPQLALPSAFFEPRFKGAIRNIFYASDEGPARNQDMIAFLGVRNNEMNYCNHRDPCRHGGVCISSDSGAICDCKNLDYEGSFCEKDKAASEATFRGAEFLSYDFKSLGDEPIIASSDSVSLFFKTRQPHGMLFYTGDGDDFLSLSLRGGGIVLTVSLGSGSLERVVRPSKVRFDDNQWHKVLVHRKVRKITDSTSFCHLSIAVDGVYTQRGSTAGTFTLLYSKQIYVGGSNITSGHLGIHSRISFVGCLRKVRFLADSLNLDLIELAATGSKVVSPHGNFQFACHEVEAADPITFTTKESFLALSRWDAPRGGRISFKIRTNEPNGVLMYNSGATAQGDFFAFELLAGHVYLLLNLGSGSVKVKATTRRVDDGHWHRISLTRKSRSGRVIVDEYSVEFFTQGNSNQLDLEGPLYLGGIGTSPEGIAVPPELWSGKLQYGYVGCMRDLVVNDNAVDIALYAQKQDSGSIRPACHTSPPQCDSQPCLNGGFCTEGWNRYICDCSRTNFTGPVCAKDATTLSFDGEQYMKIQIPEISRTQAEDIRLRFRTTRPNGLLLATTLEKSVSHLVVALESGSIKVILNLGDGNKVLHVGHRLNDDQWHTLQIIRRGHNLVVRADSETLSGELVGHQMTLEFQDLHIGAYTPSGIPVYSPQSQARDVPNFVGHMQQLVFNGDQYFEMARTGQLINFQVTAKFGKKEQIVHHPVTFKSKYTFLGISQLKAYSTMNLYFQFKTLEPNGLIIYNNGKEQDFIAIELVDGHLDYIFNLGDGPRKVRSNTRRTLNDNRWHAVTIGRQSLRQHTLMVDDMISTVTSTGSNVHLDLHGLLYLGGVRRNMYNSLPKLVQSKHGFEGCLASLDLNGETVDPIADAIIPSTLVSDGCAGADTKCSNSACANKGVCVQLWNGYTCDCDMTSFTGPTCSDESIGYKFGSGSGIITFNHSPNRSPDTKTDLLALGFITVSDNAILVRIDSGTSNDYLQVEIMEGNIFVVYNLGTLDHPIGELSARVDDGQYHLIRFTRSGPNSTIQLDDHNVVTKYPNGKQLTIFNSHSKIQIGGKKVEMSGRIEKPFHGIIAGLVFNGDRLLDMASEGDPRVTVKGDVELLVTIPYDFDQIRTLSSQMHQPLSRFPHSGDDLVFSGAGSGCFDDEDNCGVLESESGDDLITPIFIPPTSRPRRLSTPQPPLRTSPRPGEIRHSDETLCDDEEGCGEGSGIEDVVVTNPPFSYNIPDKTGPVSREPASDPPQLLPSSSTTSVWNMVNKGDAQINAWNATTTWKPNSYISTHNPPSVFQVPIPNVNKNDQDLHKPNKKPKSSADNTALVIGIFAGVLISIVLIALIVYKLRNRTDGAYKIDESKNYHFDPISNSPSLLAGQQHVNGILKSTEKAHRLPKKKDIKDLKEWYV</sequence>
<dbReference type="InterPro" id="IPR027789">
    <property type="entry name" value="Syndecan/Neurexin_dom"/>
</dbReference>
<accession>A0ABM1SVL7</accession>
<dbReference type="Gene3D" id="2.10.25.10">
    <property type="entry name" value="Laminin"/>
    <property type="match status" value="3"/>
</dbReference>
<evidence type="ECO:0000256" key="9">
    <source>
        <dbReference type="SAM" id="SignalP"/>
    </source>
</evidence>
<evidence type="ECO:0000256" key="2">
    <source>
        <dbReference type="ARBA" id="ARBA00022692"/>
    </source>
</evidence>
<dbReference type="SMART" id="SM00282">
    <property type="entry name" value="LamG"/>
    <property type="match status" value="6"/>
</dbReference>
<evidence type="ECO:0000259" key="11">
    <source>
        <dbReference type="PROSITE" id="PS50026"/>
    </source>
</evidence>
<keyword evidence="2 8" id="KW-0812">Transmembrane</keyword>
<evidence type="ECO:0000259" key="10">
    <source>
        <dbReference type="PROSITE" id="PS50025"/>
    </source>
</evidence>
<dbReference type="Proteomes" id="UP000694941">
    <property type="component" value="Unplaced"/>
</dbReference>
<protein>
    <submittedName>
        <fullName evidence="13">Neurexin-1-like isoform X1</fullName>
    </submittedName>
</protein>
<feature type="domain" description="EGF-like" evidence="11">
    <location>
        <begin position="633"/>
        <end position="670"/>
    </location>
</feature>
<dbReference type="InterPro" id="IPR002052">
    <property type="entry name" value="DNA_methylase_N6_adenine_CS"/>
</dbReference>
<dbReference type="CDD" id="cd00110">
    <property type="entry name" value="LamG"/>
    <property type="match status" value="6"/>
</dbReference>
<keyword evidence="5" id="KW-1015">Disulfide bond</keyword>
<keyword evidence="4 8" id="KW-0472">Membrane</keyword>
<dbReference type="InterPro" id="IPR001791">
    <property type="entry name" value="Laminin_G"/>
</dbReference>
<dbReference type="PANTHER" id="PTHR15036:SF89">
    <property type="entry name" value="NEUREXIN 1, ISOFORM F"/>
    <property type="match status" value="1"/>
</dbReference>
<feature type="region of interest" description="Disordered" evidence="7">
    <location>
        <begin position="1316"/>
        <end position="1351"/>
    </location>
</feature>